<keyword evidence="2 8" id="KW-0859">Xylose metabolism</keyword>
<dbReference type="Gene3D" id="3.30.420.40">
    <property type="match status" value="2"/>
</dbReference>
<dbReference type="NCBIfam" id="TIGR01312">
    <property type="entry name" value="XylB"/>
    <property type="match status" value="1"/>
</dbReference>
<dbReference type="PANTHER" id="PTHR43095:SF5">
    <property type="entry name" value="XYLULOSE KINASE"/>
    <property type="match status" value="1"/>
</dbReference>
<feature type="domain" description="Carbohydrate kinase FGGY C-terminal" evidence="11">
    <location>
        <begin position="239"/>
        <end position="422"/>
    </location>
</feature>
<evidence type="ECO:0000256" key="3">
    <source>
        <dbReference type="ARBA" id="ARBA00022679"/>
    </source>
</evidence>
<keyword evidence="6 8" id="KW-0067">ATP-binding</keyword>
<dbReference type="GO" id="GO:0005998">
    <property type="term" value="P:xylulose catabolic process"/>
    <property type="evidence" value="ECO:0007669"/>
    <property type="project" value="UniProtKB-UniRule"/>
</dbReference>
<dbReference type="InterPro" id="IPR018485">
    <property type="entry name" value="FGGY_C"/>
</dbReference>
<evidence type="ECO:0000259" key="11">
    <source>
        <dbReference type="Pfam" id="PF02782"/>
    </source>
</evidence>
<feature type="domain" description="Carbohydrate kinase FGGY N-terminal" evidence="10">
    <location>
        <begin position="5"/>
        <end position="221"/>
    </location>
</feature>
<organism evidence="12 13">
    <name type="scientific">Brachybacterium alimentarium</name>
    <dbReference type="NCBI Taxonomy" id="47845"/>
    <lineage>
        <taxon>Bacteria</taxon>
        <taxon>Bacillati</taxon>
        <taxon>Actinomycetota</taxon>
        <taxon>Actinomycetes</taxon>
        <taxon>Micrococcales</taxon>
        <taxon>Dermabacteraceae</taxon>
        <taxon>Brachybacterium</taxon>
    </lineage>
</organism>
<keyword evidence="3 8" id="KW-0808">Transferase</keyword>
<comment type="function">
    <text evidence="8">Catalyzes the phosphorylation of D-xylulose to D-xylulose 5-phosphate.</text>
</comment>
<dbReference type="InterPro" id="IPR050406">
    <property type="entry name" value="FGGY_Carb_Kinase"/>
</dbReference>
<dbReference type="InterPro" id="IPR006000">
    <property type="entry name" value="Xylulokinase"/>
</dbReference>
<dbReference type="PANTHER" id="PTHR43095">
    <property type="entry name" value="SUGAR KINASE"/>
    <property type="match status" value="1"/>
</dbReference>
<gene>
    <name evidence="8 9 12" type="primary">xylB</name>
    <name evidence="12" type="ORF">CIK66_00510</name>
</gene>
<comment type="similarity">
    <text evidence="1 8 9">Belongs to the FGGY kinase family.</text>
</comment>
<evidence type="ECO:0000256" key="6">
    <source>
        <dbReference type="ARBA" id="ARBA00022840"/>
    </source>
</evidence>
<dbReference type="HAMAP" id="MF_02220">
    <property type="entry name" value="XylB"/>
    <property type="match status" value="1"/>
</dbReference>
<dbReference type="InterPro" id="IPR018484">
    <property type="entry name" value="FGGY_N"/>
</dbReference>
<sequence length="465" mass="48310">MAPTVLGIDSSTQATKALLVDAETGAVLEERRAANPEGTEVDPRAWLDAVDEAAGPLLERAEAISVGGQQHGMVLLDEQGEVVRDALLWNDTRSAPQAEALIEEMGGAEASVEEIGSLMVASFTASKLRWVRDEEPDSARRAASVLLPHDYVSRHLAGGGEAFTDRGDASGTAYYSTRTEEWKPELVELALGKGLELPRLPGSPQEIMARTSSGAAIAAGTGDNMGAALGLSQGEGDVSVSIGTSGVCAMVSPTRPNDASGAVTGFADATGRFLPMATTINAARILEAGRALLSVSHEEMAQLALASVPGARGVTLLPYFDGERTPNRPDARATLTGMSTATTREDIARAYVEGLLCSLADGITALEDRTGTSAATITLIGGAARSEAVQQLAPAIFGRAVTIAPAAEYVALGAARQAAWALSGDQEPPAWTLTDSRTVEAEATPEVLGAYRELKDRTAEWASKG</sequence>
<dbReference type="GO" id="GO:0005524">
    <property type="term" value="F:ATP binding"/>
    <property type="evidence" value="ECO:0007669"/>
    <property type="project" value="UniProtKB-UniRule"/>
</dbReference>
<dbReference type="OrthoDB" id="9782710at2"/>
<dbReference type="GO" id="GO:0004856">
    <property type="term" value="F:D-xylulokinase activity"/>
    <property type="evidence" value="ECO:0007669"/>
    <property type="project" value="UniProtKB-UniRule"/>
</dbReference>
<evidence type="ECO:0000256" key="4">
    <source>
        <dbReference type="ARBA" id="ARBA00022741"/>
    </source>
</evidence>
<evidence type="ECO:0000259" key="10">
    <source>
        <dbReference type="Pfam" id="PF00370"/>
    </source>
</evidence>
<evidence type="ECO:0000256" key="9">
    <source>
        <dbReference type="RuleBase" id="RU364073"/>
    </source>
</evidence>
<evidence type="ECO:0000256" key="1">
    <source>
        <dbReference type="ARBA" id="ARBA00009156"/>
    </source>
</evidence>
<protein>
    <recommendedName>
        <fullName evidence="8 9">Xylulose kinase</fullName>
        <shortName evidence="8 9">Xylulokinase</shortName>
        <ecNumber evidence="8 9">2.7.1.17</ecNumber>
    </recommendedName>
</protein>
<comment type="catalytic activity">
    <reaction evidence="8 9">
        <text>D-xylulose + ATP = D-xylulose 5-phosphate + ADP + H(+)</text>
        <dbReference type="Rhea" id="RHEA:10964"/>
        <dbReference type="ChEBI" id="CHEBI:15378"/>
        <dbReference type="ChEBI" id="CHEBI:17140"/>
        <dbReference type="ChEBI" id="CHEBI:30616"/>
        <dbReference type="ChEBI" id="CHEBI:57737"/>
        <dbReference type="ChEBI" id="CHEBI:456216"/>
        <dbReference type="EC" id="2.7.1.17"/>
    </reaction>
</comment>
<dbReference type="PIRSF" id="PIRSF000538">
    <property type="entry name" value="GlpK"/>
    <property type="match status" value="1"/>
</dbReference>
<dbReference type="Pfam" id="PF00370">
    <property type="entry name" value="FGGY_N"/>
    <property type="match status" value="1"/>
</dbReference>
<feature type="site" description="Important for activity" evidence="8">
    <location>
        <position position="9"/>
    </location>
</feature>
<evidence type="ECO:0000313" key="13">
    <source>
        <dbReference type="Proteomes" id="UP000218598"/>
    </source>
</evidence>
<keyword evidence="4 8" id="KW-0547">Nucleotide-binding</keyword>
<feature type="binding site" evidence="8">
    <location>
        <begin position="70"/>
        <end position="71"/>
    </location>
    <ligand>
        <name>substrate</name>
    </ligand>
</feature>
<keyword evidence="13" id="KW-1185">Reference proteome</keyword>
<name>A0A2A3YP50_9MICO</name>
<dbReference type="CDD" id="cd07809">
    <property type="entry name" value="ASKHA_NBD_FGGY_BaXK-like"/>
    <property type="match status" value="1"/>
</dbReference>
<accession>A0A2A3YP50</accession>
<evidence type="ECO:0000256" key="2">
    <source>
        <dbReference type="ARBA" id="ARBA00022629"/>
    </source>
</evidence>
<dbReference type="InterPro" id="IPR018483">
    <property type="entry name" value="Carb_kinase_FGGY_CS"/>
</dbReference>
<dbReference type="InterPro" id="IPR043129">
    <property type="entry name" value="ATPase_NBD"/>
</dbReference>
<dbReference type="Proteomes" id="UP000218598">
    <property type="component" value="Unassembled WGS sequence"/>
</dbReference>
<evidence type="ECO:0000256" key="5">
    <source>
        <dbReference type="ARBA" id="ARBA00022777"/>
    </source>
</evidence>
<evidence type="ECO:0000313" key="12">
    <source>
        <dbReference type="EMBL" id="PCC41080.1"/>
    </source>
</evidence>
<feature type="active site" description="Proton acceptor" evidence="8">
    <location>
        <position position="223"/>
    </location>
</feature>
<evidence type="ECO:0000256" key="7">
    <source>
        <dbReference type="ARBA" id="ARBA00023277"/>
    </source>
</evidence>
<dbReference type="EC" id="2.7.1.17" evidence="8 9"/>
<dbReference type="Pfam" id="PF02782">
    <property type="entry name" value="FGGY_C"/>
    <property type="match status" value="1"/>
</dbReference>
<proteinExistence type="inferred from homology"/>
<comment type="caution">
    <text evidence="12">The sequence shown here is derived from an EMBL/GenBank/DDBJ whole genome shotgun (WGS) entry which is preliminary data.</text>
</comment>
<dbReference type="PROSITE" id="PS00933">
    <property type="entry name" value="FGGY_KINASES_1"/>
    <property type="match status" value="1"/>
</dbReference>
<dbReference type="AlphaFoldDB" id="A0A2A3YP50"/>
<evidence type="ECO:0000256" key="8">
    <source>
        <dbReference type="HAMAP-Rule" id="MF_02220"/>
    </source>
</evidence>
<dbReference type="GeneID" id="95326324"/>
<dbReference type="GO" id="GO:0042732">
    <property type="term" value="P:D-xylose metabolic process"/>
    <property type="evidence" value="ECO:0007669"/>
    <property type="project" value="UniProtKB-KW"/>
</dbReference>
<dbReference type="EMBL" id="NRGR01000001">
    <property type="protein sequence ID" value="PCC41080.1"/>
    <property type="molecule type" value="Genomic_DNA"/>
</dbReference>
<dbReference type="InterPro" id="IPR000577">
    <property type="entry name" value="Carb_kinase_FGGY"/>
</dbReference>
<reference evidence="12 13" key="1">
    <citation type="journal article" date="2017" name="Elife">
        <title>Extensive horizontal gene transfer in cheese-associated bacteria.</title>
        <authorList>
            <person name="Bonham K.S."/>
            <person name="Wolfe B.E."/>
            <person name="Dutton R.J."/>
        </authorList>
    </citation>
    <scope>NUCLEOTIDE SEQUENCE [LARGE SCALE GENOMIC DNA]</scope>
    <source>
        <strain evidence="12 13">341_9</strain>
    </source>
</reference>
<dbReference type="RefSeq" id="WP_096163691.1">
    <property type="nucleotide sequence ID" value="NZ_JBQQNZ010000018.1"/>
</dbReference>
<keyword evidence="7 8" id="KW-0119">Carbohydrate metabolism</keyword>
<keyword evidence="5 8" id="KW-0418">Kinase</keyword>
<dbReference type="SUPFAM" id="SSF53067">
    <property type="entry name" value="Actin-like ATPase domain"/>
    <property type="match status" value="2"/>
</dbReference>